<dbReference type="GO" id="GO:0004725">
    <property type="term" value="F:protein tyrosine phosphatase activity"/>
    <property type="evidence" value="ECO:0007669"/>
    <property type="project" value="TreeGrafter"/>
</dbReference>
<dbReference type="InParanoid" id="G3U2K1"/>
<sequence>HISSSVAATNKLMLSSNPIATVISVSVKVVDTLCACAKAPVLCLSDFAEPIADPVCDVETKQDHSLTTSTKWRRSYPLSRLPHEVPVETLLDAHAWTKSCRQNFRPLNGFREQLILYEFQLFGKNRVQTVSSRTGLIPDVYEKEARFVTLPGTVSPAR</sequence>
<dbReference type="Proteomes" id="UP000007646">
    <property type="component" value="Unassembled WGS sequence"/>
</dbReference>
<dbReference type="GeneTree" id="ENSGT00940000161186"/>
<dbReference type="Gene3D" id="3.90.190.10">
    <property type="entry name" value="Protein tyrosine phosphatase superfamily"/>
    <property type="match status" value="1"/>
</dbReference>
<accession>G3U2K1</accession>
<reference evidence="1 2" key="1">
    <citation type="submission" date="2009-06" db="EMBL/GenBank/DDBJ databases">
        <title>The Genome Sequence of Loxodonta africana (African elephant).</title>
        <authorList>
            <person name="Di Palma F."/>
            <person name="Heiman D."/>
            <person name="Young S."/>
            <person name="Johnson J."/>
            <person name="Lander E.S."/>
            <person name="Lindblad-Toh K."/>
        </authorList>
    </citation>
    <scope>NUCLEOTIDE SEQUENCE [LARGE SCALE GENOMIC DNA]</scope>
    <source>
        <strain evidence="1 2">Isolate ISIS603380</strain>
    </source>
</reference>
<dbReference type="AlphaFoldDB" id="G3U2K1"/>
<evidence type="ECO:0000313" key="1">
    <source>
        <dbReference type="Ensembl" id="ENSLAFP00000022059.1"/>
    </source>
</evidence>
<protein>
    <submittedName>
        <fullName evidence="1">Uncharacterized protein</fullName>
    </submittedName>
</protein>
<dbReference type="HOGENOM" id="CLU_027074_3_4_1"/>
<name>G3U2K1_LOXAF</name>
<dbReference type="Ensembl" id="ENSLAFT00000030132.1">
    <property type="protein sequence ID" value="ENSLAFP00000022059.1"/>
    <property type="gene ID" value="ENSLAFG00000029724.1"/>
</dbReference>
<reference evidence="1" key="2">
    <citation type="submission" date="2025-08" db="UniProtKB">
        <authorList>
            <consortium name="Ensembl"/>
        </authorList>
    </citation>
    <scope>IDENTIFICATION</scope>
    <source>
        <strain evidence="1">Isolate ISIS603380</strain>
    </source>
</reference>
<reference evidence="1" key="3">
    <citation type="submission" date="2025-09" db="UniProtKB">
        <authorList>
            <consortium name="Ensembl"/>
        </authorList>
    </citation>
    <scope>IDENTIFICATION</scope>
    <source>
        <strain evidence="1">Isolate ISIS603380</strain>
    </source>
</reference>
<dbReference type="PANTHER" id="PTHR46495">
    <property type="entry name" value="DUAL SPECIFICITY PROTEIN PHOSPHATASE 21"/>
    <property type="match status" value="1"/>
</dbReference>
<dbReference type="InterPro" id="IPR029021">
    <property type="entry name" value="Prot-tyrosine_phosphatase-like"/>
</dbReference>
<keyword evidence="2" id="KW-1185">Reference proteome</keyword>
<organism evidence="1 2">
    <name type="scientific">Loxodonta africana</name>
    <name type="common">African elephant</name>
    <dbReference type="NCBI Taxonomy" id="9785"/>
    <lineage>
        <taxon>Eukaryota</taxon>
        <taxon>Metazoa</taxon>
        <taxon>Chordata</taxon>
        <taxon>Craniata</taxon>
        <taxon>Vertebrata</taxon>
        <taxon>Euteleostomi</taxon>
        <taxon>Mammalia</taxon>
        <taxon>Eutheria</taxon>
        <taxon>Afrotheria</taxon>
        <taxon>Proboscidea</taxon>
        <taxon>Elephantidae</taxon>
        <taxon>Loxodonta</taxon>
    </lineage>
</organism>
<dbReference type="PANTHER" id="PTHR46495:SF2">
    <property type="entry name" value="DUAL SPECIFICITY PROTEIN PHOSPHATASE 18"/>
    <property type="match status" value="1"/>
</dbReference>
<evidence type="ECO:0000313" key="2">
    <source>
        <dbReference type="Proteomes" id="UP000007646"/>
    </source>
</evidence>
<proteinExistence type="predicted"/>
<dbReference type="eggNOG" id="KOG1718">
    <property type="taxonomic scope" value="Eukaryota"/>
</dbReference>
<dbReference type="OMA" id="THAWIEP"/>
<dbReference type="GO" id="GO:0005737">
    <property type="term" value="C:cytoplasm"/>
    <property type="evidence" value="ECO:0007669"/>
    <property type="project" value="TreeGrafter"/>
</dbReference>